<name>A0ABT5G4Q9_9ACTN</name>
<evidence type="ECO:0000313" key="2">
    <source>
        <dbReference type="EMBL" id="MDC2959820.1"/>
    </source>
</evidence>
<evidence type="ECO:0000313" key="3">
    <source>
        <dbReference type="Proteomes" id="UP001221328"/>
    </source>
</evidence>
<keyword evidence="3" id="KW-1185">Reference proteome</keyword>
<evidence type="ECO:0000256" key="1">
    <source>
        <dbReference type="SAM" id="MobiDB-lite"/>
    </source>
</evidence>
<accession>A0ABT5G4Q9</accession>
<gene>
    <name evidence="2" type="ORF">PO587_35885</name>
</gene>
<dbReference type="EMBL" id="JAQOSK010000018">
    <property type="protein sequence ID" value="MDC2959820.1"/>
    <property type="molecule type" value="Genomic_DNA"/>
</dbReference>
<protein>
    <recommendedName>
        <fullName evidence="4">Secreted protein</fullName>
    </recommendedName>
</protein>
<comment type="caution">
    <text evidence="2">The sequence shown here is derived from an EMBL/GenBank/DDBJ whole genome shotgun (WGS) entry which is preliminary data.</text>
</comment>
<feature type="compositionally biased region" description="Low complexity" evidence="1">
    <location>
        <begin position="54"/>
        <end position="71"/>
    </location>
</feature>
<feature type="region of interest" description="Disordered" evidence="1">
    <location>
        <begin position="31"/>
        <end position="71"/>
    </location>
</feature>
<sequence length="163" mass="16613">MNTRGRGLRFAAVIGFVVLSLTGFSTGRHHGIGKHHSSGGGCSSSSQDHDTSRHTTTTTGGSGSYSSSAAASPSPAMAVLVSCASVQKPYATVRVSNPNTTAGTFDVTVTFLDAEGGIVSTQVDRARVPASGTVTVREYVGGGDARVSRVDHCEVRDLAPASS</sequence>
<evidence type="ECO:0008006" key="4">
    <source>
        <dbReference type="Google" id="ProtNLM"/>
    </source>
</evidence>
<dbReference type="RefSeq" id="WP_272178108.1">
    <property type="nucleotide sequence ID" value="NZ_JAQOSK010000018.1"/>
</dbReference>
<proteinExistence type="predicted"/>
<reference evidence="2 3" key="1">
    <citation type="journal article" date="2015" name="Int. J. Syst. Evol. Microbiol.">
        <title>Streptomyces gilvifuscus sp. nov., an actinomycete that produces antibacterial compounds isolated from soil.</title>
        <authorList>
            <person name="Nguyen T.M."/>
            <person name="Kim J."/>
        </authorList>
    </citation>
    <scope>NUCLEOTIDE SEQUENCE [LARGE SCALE GENOMIC DNA]</scope>
    <source>
        <strain evidence="2 3">T113</strain>
    </source>
</reference>
<dbReference type="Proteomes" id="UP001221328">
    <property type="component" value="Unassembled WGS sequence"/>
</dbReference>
<organism evidence="2 3">
    <name type="scientific">Streptomyces gilvifuscus</name>
    <dbReference type="NCBI Taxonomy" id="1550617"/>
    <lineage>
        <taxon>Bacteria</taxon>
        <taxon>Bacillati</taxon>
        <taxon>Actinomycetota</taxon>
        <taxon>Actinomycetes</taxon>
        <taxon>Kitasatosporales</taxon>
        <taxon>Streptomycetaceae</taxon>
        <taxon>Streptomyces</taxon>
    </lineage>
</organism>